<dbReference type="Proteomes" id="UP000184603">
    <property type="component" value="Unassembled WGS sequence"/>
</dbReference>
<dbReference type="Pfam" id="PF07729">
    <property type="entry name" value="FCD"/>
    <property type="match status" value="1"/>
</dbReference>
<evidence type="ECO:0000256" key="1">
    <source>
        <dbReference type="ARBA" id="ARBA00023015"/>
    </source>
</evidence>
<dbReference type="PANTHER" id="PTHR43537:SF5">
    <property type="entry name" value="UXU OPERON TRANSCRIPTIONAL REGULATOR"/>
    <property type="match status" value="1"/>
</dbReference>
<dbReference type="PROSITE" id="PS50949">
    <property type="entry name" value="HTH_GNTR"/>
    <property type="match status" value="1"/>
</dbReference>
<dbReference type="InterPro" id="IPR008920">
    <property type="entry name" value="TF_FadR/GntR_C"/>
</dbReference>
<dbReference type="InterPro" id="IPR011711">
    <property type="entry name" value="GntR_C"/>
</dbReference>
<evidence type="ECO:0000256" key="3">
    <source>
        <dbReference type="ARBA" id="ARBA00023163"/>
    </source>
</evidence>
<keyword evidence="5" id="KW-0670">Pyruvate</keyword>
<name>A0A1M7XYI2_9BACT</name>
<dbReference type="Gene3D" id="1.20.120.530">
    <property type="entry name" value="GntR ligand-binding domain-like"/>
    <property type="match status" value="1"/>
</dbReference>
<sequence length="234" mass="26867">MIKPVKHRNVADQVYEQLRDMIYRGEIEAGGRLLSERDLSQLFKVGRPTIRTAVQRLISQGLVESRRGVGVFVLDREQGLDKKPLLQALNCEVYSIADIQEIRMALEAKSAELAAKRATDEDIRLLKAVLERMKKERVEHEISINTDISFHMNIAYASKNVVQIHLMKSFYEVQNYAMSYSYTNLLESLHIDQLIDAQHEEIFEAIVNHDPIRARQAMEDHIGTVLEICIQHGV</sequence>
<dbReference type="AlphaFoldDB" id="A0A1M7XYI2"/>
<dbReference type="PANTHER" id="PTHR43537">
    <property type="entry name" value="TRANSCRIPTIONAL REGULATOR, GNTR FAMILY"/>
    <property type="match status" value="1"/>
</dbReference>
<dbReference type="RefSeq" id="WP_073612008.1">
    <property type="nucleotide sequence ID" value="NZ_FRFE01000002.1"/>
</dbReference>
<gene>
    <name evidence="5" type="ORF">SAMN02745220_00652</name>
</gene>
<dbReference type="OrthoDB" id="5450856at2"/>
<dbReference type="SMART" id="SM00895">
    <property type="entry name" value="FCD"/>
    <property type="match status" value="1"/>
</dbReference>
<dbReference type="Gene3D" id="1.10.10.10">
    <property type="entry name" value="Winged helix-like DNA-binding domain superfamily/Winged helix DNA-binding domain"/>
    <property type="match status" value="1"/>
</dbReference>
<accession>A0A1M7XYI2</accession>
<dbReference type="GO" id="GO:0003677">
    <property type="term" value="F:DNA binding"/>
    <property type="evidence" value="ECO:0007669"/>
    <property type="project" value="UniProtKB-KW"/>
</dbReference>
<evidence type="ECO:0000313" key="6">
    <source>
        <dbReference type="Proteomes" id="UP000184603"/>
    </source>
</evidence>
<proteinExistence type="predicted"/>
<dbReference type="PRINTS" id="PR00035">
    <property type="entry name" value="HTHGNTR"/>
</dbReference>
<dbReference type="EMBL" id="FRFE01000002">
    <property type="protein sequence ID" value="SHO44115.1"/>
    <property type="molecule type" value="Genomic_DNA"/>
</dbReference>
<keyword evidence="2" id="KW-0238">DNA-binding</keyword>
<protein>
    <submittedName>
        <fullName evidence="5">GntR family transcriptional regulator, transcriptional repressor for pyruvate dehydrogenase complex</fullName>
    </submittedName>
</protein>
<dbReference type="SUPFAM" id="SSF48008">
    <property type="entry name" value="GntR ligand-binding domain-like"/>
    <property type="match status" value="1"/>
</dbReference>
<dbReference type="SUPFAM" id="SSF46785">
    <property type="entry name" value="Winged helix' DNA-binding domain"/>
    <property type="match status" value="1"/>
</dbReference>
<dbReference type="GO" id="GO:0003700">
    <property type="term" value="F:DNA-binding transcription factor activity"/>
    <property type="evidence" value="ECO:0007669"/>
    <property type="project" value="InterPro"/>
</dbReference>
<dbReference type="CDD" id="cd07377">
    <property type="entry name" value="WHTH_GntR"/>
    <property type="match status" value="1"/>
</dbReference>
<evidence type="ECO:0000256" key="2">
    <source>
        <dbReference type="ARBA" id="ARBA00023125"/>
    </source>
</evidence>
<feature type="domain" description="HTH gntR-type" evidence="4">
    <location>
        <begin position="8"/>
        <end position="76"/>
    </location>
</feature>
<reference evidence="5 6" key="1">
    <citation type="submission" date="2016-12" db="EMBL/GenBank/DDBJ databases">
        <authorList>
            <person name="Song W.-J."/>
            <person name="Kurnit D.M."/>
        </authorList>
    </citation>
    <scope>NUCLEOTIDE SEQUENCE [LARGE SCALE GENOMIC DNA]</scope>
    <source>
        <strain evidence="5 6">DSM 18488</strain>
    </source>
</reference>
<keyword evidence="3" id="KW-0804">Transcription</keyword>
<dbReference type="InterPro" id="IPR036390">
    <property type="entry name" value="WH_DNA-bd_sf"/>
</dbReference>
<dbReference type="InterPro" id="IPR000524">
    <property type="entry name" value="Tscrpt_reg_HTH_GntR"/>
</dbReference>
<dbReference type="InterPro" id="IPR036388">
    <property type="entry name" value="WH-like_DNA-bd_sf"/>
</dbReference>
<dbReference type="SMART" id="SM00345">
    <property type="entry name" value="HTH_GNTR"/>
    <property type="match status" value="1"/>
</dbReference>
<evidence type="ECO:0000259" key="4">
    <source>
        <dbReference type="PROSITE" id="PS50949"/>
    </source>
</evidence>
<keyword evidence="6" id="KW-1185">Reference proteome</keyword>
<evidence type="ECO:0000313" key="5">
    <source>
        <dbReference type="EMBL" id="SHO44115.1"/>
    </source>
</evidence>
<keyword evidence="1" id="KW-0805">Transcription regulation</keyword>
<dbReference type="STRING" id="1121416.SAMN02745220_00652"/>
<organism evidence="5 6">
    <name type="scientific">Desulfopila aestuarii DSM 18488</name>
    <dbReference type="NCBI Taxonomy" id="1121416"/>
    <lineage>
        <taxon>Bacteria</taxon>
        <taxon>Pseudomonadati</taxon>
        <taxon>Thermodesulfobacteriota</taxon>
        <taxon>Desulfobulbia</taxon>
        <taxon>Desulfobulbales</taxon>
        <taxon>Desulfocapsaceae</taxon>
        <taxon>Desulfopila</taxon>
    </lineage>
</organism>
<dbReference type="Pfam" id="PF00392">
    <property type="entry name" value="GntR"/>
    <property type="match status" value="1"/>
</dbReference>